<keyword evidence="10 15" id="KW-0862">Zinc</keyword>
<evidence type="ECO:0000259" key="18">
    <source>
        <dbReference type="Pfam" id="PF04389"/>
    </source>
</evidence>
<evidence type="ECO:0000256" key="15">
    <source>
        <dbReference type="RuleBase" id="RU361240"/>
    </source>
</evidence>
<organism evidence="21 22">
    <name type="scientific">Lachancea nothofagi CBS 11611</name>
    <dbReference type="NCBI Taxonomy" id="1266666"/>
    <lineage>
        <taxon>Eukaryota</taxon>
        <taxon>Fungi</taxon>
        <taxon>Dikarya</taxon>
        <taxon>Ascomycota</taxon>
        <taxon>Saccharomycotina</taxon>
        <taxon>Saccharomycetes</taxon>
        <taxon>Saccharomycetales</taxon>
        <taxon>Saccharomycetaceae</taxon>
        <taxon>Lachancea</taxon>
    </lineage>
</organism>
<dbReference type="GO" id="GO:0006508">
    <property type="term" value="P:proteolysis"/>
    <property type="evidence" value="ECO:0007669"/>
    <property type="project" value="UniProtKB-KW"/>
</dbReference>
<keyword evidence="14" id="KW-0325">Glycoprotein</keyword>
<comment type="function">
    <text evidence="2">May be involved in vacuolar sorting and osmoregulation.</text>
</comment>
<evidence type="ECO:0000256" key="5">
    <source>
        <dbReference type="ARBA" id="ARBA00022554"/>
    </source>
</evidence>
<keyword evidence="12" id="KW-0482">Metalloprotease</keyword>
<feature type="domain" description="Peptidase M28" evidence="18">
    <location>
        <begin position="131"/>
        <end position="319"/>
    </location>
</feature>
<evidence type="ECO:0000256" key="11">
    <source>
        <dbReference type="ARBA" id="ARBA00022989"/>
    </source>
</evidence>
<dbReference type="OrthoDB" id="76293at2759"/>
<keyword evidence="11 17" id="KW-1133">Transmembrane helix</keyword>
<dbReference type="Pfam" id="PF04389">
    <property type="entry name" value="Peptidase_M28"/>
    <property type="match status" value="1"/>
</dbReference>
<protein>
    <recommendedName>
        <fullName evidence="15">Peptide hydrolase</fullName>
        <ecNumber evidence="15">3.4.-.-</ecNumber>
    </recommendedName>
</protein>
<dbReference type="Proteomes" id="UP000189911">
    <property type="component" value="Chromosome F"/>
</dbReference>
<evidence type="ECO:0000256" key="8">
    <source>
        <dbReference type="ARBA" id="ARBA00022723"/>
    </source>
</evidence>
<feature type="compositionally biased region" description="Low complexity" evidence="16">
    <location>
        <begin position="558"/>
        <end position="567"/>
    </location>
</feature>
<evidence type="ECO:0000256" key="7">
    <source>
        <dbReference type="ARBA" id="ARBA00022692"/>
    </source>
</evidence>
<dbReference type="EMBL" id="LT598452">
    <property type="protein sequence ID" value="SCV01702.1"/>
    <property type="molecule type" value="Genomic_DNA"/>
</dbReference>
<proteinExistence type="inferred from homology"/>
<reference evidence="22" key="1">
    <citation type="submission" date="2016-03" db="EMBL/GenBank/DDBJ databases">
        <authorList>
            <person name="Devillers Hugo."/>
        </authorList>
    </citation>
    <scope>NUCLEOTIDE SEQUENCE [LARGE SCALE GENOMIC DNA]</scope>
</reference>
<feature type="transmembrane region" description="Helical" evidence="17">
    <location>
        <begin position="489"/>
        <end position="512"/>
    </location>
</feature>
<evidence type="ECO:0000256" key="16">
    <source>
        <dbReference type="SAM" id="MobiDB-lite"/>
    </source>
</evidence>
<dbReference type="InterPro" id="IPR053975">
    <property type="entry name" value="PFF1_C"/>
</dbReference>
<feature type="compositionally biased region" description="Polar residues" evidence="16">
    <location>
        <begin position="530"/>
        <end position="542"/>
    </location>
</feature>
<evidence type="ECO:0000256" key="2">
    <source>
        <dbReference type="ARBA" id="ARBA00003273"/>
    </source>
</evidence>
<comment type="cofactor">
    <cofactor evidence="1">
        <name>Zn(2+)</name>
        <dbReference type="ChEBI" id="CHEBI:29105"/>
    </cofactor>
</comment>
<sequence>MLSGYLRSLCRFRKTSVSVFLVATYAIIGALYVWDKTRFQTLKLQESEQRLLDDAWLSLQNITQNPHEYVSRQNDVVHDFILDRAQTLLANVSYAQISDDYETKNQILFKQPDVFNSSSKETRVIYFESSNIMVKIDGSEPGLEGLLLSAHFDSVPTGFGATDDGMGVVTLLAALSKLTEKQPRRTVIFNFNNNEEFGLLGASAFLNHPWSKLVHYVLNLEGAGAGGKAVLFRTSDSNTASIYKQAVQDQPFGNSIYQQGFYDRYISSETDYKVYEQAGLRGWDIAFYKPRAFYHTARDSISHTSKASLWHMMQAALQITELMTFESFEDDPSEREPAIYFDVLGMTFVTMSAKKLFTINCALLAVIPIIVLALELVVSRKKTRAEKSVSLWLRLPFSLMASYLTIATGRSLLFKFNPLIFSRDYFSPTIGFSSCFVTVNYIILSFFEYWAPTQDFKTVALIEMSFGLWLCLLLATIRLYSTKYQATGLYIFSIVYSLSSLSGIVGLLCAALKRESKESGYTIEPDQIQDESQSNTDSTVRAPQTEEPDERAPLLVNSRSSQSSSATHSDKSIKKSVNVVFKKTMNYDWSIQFLTLVPLASFFTFMCLSQVLDAVYQTCQDGFQASWNVSMISMLGGMLFAFPLLPFSYKLNYFVSMLVLFIAACSGITSFIKTPFSDLSPLKLRFSQEIDLKAEHQLSMVNVFGRQGAGIDQILKDIPTVEESNGKVSCQSNGHGSETCSYAGLTPNLISSNRKLTFSDVMSIDILSNNRDSSERSPYEPINAEIRINVLENRMCSITFNSSQYADYTLGQSPVKQVTVFGSSHYDNRTKTQFSTVDGMLQDGKDNRIFKWSKGINSLQLHKLNFERGFYHIGIQWIPRILSQNNGEEVDETDALGLHVRCFWGDYNSVSVVGGEPKRKVPAFDELLSYSPTSVSYANKEAAMVILNDYIEL</sequence>
<evidence type="ECO:0000259" key="20">
    <source>
        <dbReference type="Pfam" id="PF22251"/>
    </source>
</evidence>
<dbReference type="FunFam" id="3.40.630.10:FF:000057">
    <property type="entry name" value="Vacuolar membrane protease"/>
    <property type="match status" value="1"/>
</dbReference>
<feature type="transmembrane region" description="Helical" evidence="17">
    <location>
        <begin position="12"/>
        <end position="34"/>
    </location>
</feature>
<name>A0A1G4KBL8_9SACH</name>
<evidence type="ECO:0000256" key="17">
    <source>
        <dbReference type="SAM" id="Phobius"/>
    </source>
</evidence>
<feature type="transmembrane region" description="Helical" evidence="17">
    <location>
        <begin position="356"/>
        <end position="379"/>
    </location>
</feature>
<evidence type="ECO:0000313" key="22">
    <source>
        <dbReference type="Proteomes" id="UP000189911"/>
    </source>
</evidence>
<dbReference type="InterPro" id="IPR053976">
    <property type="entry name" value="PFF1_TM"/>
</dbReference>
<keyword evidence="9 15" id="KW-0378">Hydrolase</keyword>
<feature type="domain" description="Vacuolar membrane protease C-terminal" evidence="19">
    <location>
        <begin position="682"/>
        <end position="945"/>
    </location>
</feature>
<evidence type="ECO:0000256" key="6">
    <source>
        <dbReference type="ARBA" id="ARBA00022670"/>
    </source>
</evidence>
<dbReference type="AlphaFoldDB" id="A0A1G4KBL8"/>
<keyword evidence="13 17" id="KW-0472">Membrane</keyword>
<dbReference type="InterPro" id="IPR045175">
    <property type="entry name" value="M28_fam"/>
</dbReference>
<keyword evidence="8 15" id="KW-0479">Metal-binding</keyword>
<keyword evidence="6 15" id="KW-0645">Protease</keyword>
<dbReference type="SUPFAM" id="SSF53187">
    <property type="entry name" value="Zn-dependent exopeptidases"/>
    <property type="match status" value="1"/>
</dbReference>
<dbReference type="InterPro" id="IPR048024">
    <property type="entry name" value="Fxna-like_M28_dom"/>
</dbReference>
<dbReference type="PANTHER" id="PTHR12147">
    <property type="entry name" value="METALLOPEPTIDASE M28 FAMILY MEMBER"/>
    <property type="match status" value="1"/>
</dbReference>
<evidence type="ECO:0000256" key="4">
    <source>
        <dbReference type="ARBA" id="ARBA00010918"/>
    </source>
</evidence>
<dbReference type="GO" id="GO:0005774">
    <property type="term" value="C:vacuolar membrane"/>
    <property type="evidence" value="ECO:0007669"/>
    <property type="project" value="UniProtKB-SubCell"/>
</dbReference>
<keyword evidence="22" id="KW-1185">Reference proteome</keyword>
<evidence type="ECO:0000259" key="19">
    <source>
        <dbReference type="Pfam" id="PF22250"/>
    </source>
</evidence>
<comment type="similarity">
    <text evidence="4 15">Belongs to the peptidase M28 family.</text>
</comment>
<accession>A0A1G4KBL8</accession>
<evidence type="ECO:0000256" key="3">
    <source>
        <dbReference type="ARBA" id="ARBA00004128"/>
    </source>
</evidence>
<dbReference type="Pfam" id="PF22250">
    <property type="entry name" value="PFF1_C"/>
    <property type="match status" value="1"/>
</dbReference>
<gene>
    <name evidence="21" type="ORF">LANO_0F13102G</name>
</gene>
<feature type="transmembrane region" description="Helical" evidence="17">
    <location>
        <begin position="651"/>
        <end position="672"/>
    </location>
</feature>
<feature type="transmembrane region" description="Helical" evidence="17">
    <location>
        <begin position="591"/>
        <end position="612"/>
    </location>
</feature>
<dbReference type="PANTHER" id="PTHR12147:SF58">
    <property type="entry name" value="VACUOLAR MEMBRANE PROTEASE"/>
    <property type="match status" value="1"/>
</dbReference>
<dbReference type="Gene3D" id="3.40.630.10">
    <property type="entry name" value="Zn peptidases"/>
    <property type="match status" value="1"/>
</dbReference>
<dbReference type="EC" id="3.4.-.-" evidence="15"/>
<evidence type="ECO:0000256" key="10">
    <source>
        <dbReference type="ARBA" id="ARBA00022833"/>
    </source>
</evidence>
<dbReference type="GO" id="GO:0008235">
    <property type="term" value="F:metalloexopeptidase activity"/>
    <property type="evidence" value="ECO:0007669"/>
    <property type="project" value="InterPro"/>
</dbReference>
<evidence type="ECO:0000256" key="1">
    <source>
        <dbReference type="ARBA" id="ARBA00001947"/>
    </source>
</evidence>
<evidence type="ECO:0000256" key="14">
    <source>
        <dbReference type="ARBA" id="ARBA00023180"/>
    </source>
</evidence>
<feature type="transmembrane region" description="Helical" evidence="17">
    <location>
        <begin position="425"/>
        <end position="447"/>
    </location>
</feature>
<dbReference type="GO" id="GO:0046872">
    <property type="term" value="F:metal ion binding"/>
    <property type="evidence" value="ECO:0007669"/>
    <property type="project" value="UniProtKB-KW"/>
</dbReference>
<evidence type="ECO:0000256" key="12">
    <source>
        <dbReference type="ARBA" id="ARBA00023049"/>
    </source>
</evidence>
<evidence type="ECO:0000256" key="9">
    <source>
        <dbReference type="ARBA" id="ARBA00022801"/>
    </source>
</evidence>
<feature type="domain" description="Vacuolar membrane protease transmembrane" evidence="20">
    <location>
        <begin position="393"/>
        <end position="537"/>
    </location>
</feature>
<keyword evidence="5" id="KW-0926">Vacuole</keyword>
<evidence type="ECO:0000256" key="13">
    <source>
        <dbReference type="ARBA" id="ARBA00023136"/>
    </source>
</evidence>
<evidence type="ECO:0000313" key="21">
    <source>
        <dbReference type="EMBL" id="SCV01702.1"/>
    </source>
</evidence>
<dbReference type="Pfam" id="PF22251">
    <property type="entry name" value="PFF1_TM"/>
    <property type="match status" value="1"/>
</dbReference>
<dbReference type="InterPro" id="IPR007484">
    <property type="entry name" value="Peptidase_M28"/>
</dbReference>
<feature type="transmembrane region" description="Helical" evidence="17">
    <location>
        <begin position="391"/>
        <end position="413"/>
    </location>
</feature>
<keyword evidence="7 17" id="KW-0812">Transmembrane</keyword>
<feature type="transmembrane region" description="Helical" evidence="17">
    <location>
        <begin position="624"/>
        <end position="644"/>
    </location>
</feature>
<comment type="subcellular location">
    <subcellularLocation>
        <location evidence="3">Vacuole membrane</location>
        <topology evidence="3">Multi-pass membrane protein</topology>
    </subcellularLocation>
</comment>
<feature type="transmembrane region" description="Helical" evidence="17">
    <location>
        <begin position="459"/>
        <end position="477"/>
    </location>
</feature>
<feature type="region of interest" description="Disordered" evidence="16">
    <location>
        <begin position="523"/>
        <end position="569"/>
    </location>
</feature>
<dbReference type="CDD" id="cd03875">
    <property type="entry name" value="M28_Fxna_like"/>
    <property type="match status" value="1"/>
</dbReference>